<proteinExistence type="predicted"/>
<evidence type="ECO:0000256" key="1">
    <source>
        <dbReference type="SAM" id="MobiDB-lite"/>
    </source>
</evidence>
<gene>
    <name evidence="2" type="ORF">AB2L27_10980</name>
</gene>
<dbReference type="EMBL" id="JBGFTU010000011">
    <property type="protein sequence ID" value="MEZ0165280.1"/>
    <property type="molecule type" value="Genomic_DNA"/>
</dbReference>
<evidence type="ECO:0000313" key="3">
    <source>
        <dbReference type="Proteomes" id="UP001565927"/>
    </source>
</evidence>
<organism evidence="2 3">
    <name type="scientific">Kineococcus halophytocola</name>
    <dbReference type="NCBI Taxonomy" id="3234027"/>
    <lineage>
        <taxon>Bacteria</taxon>
        <taxon>Bacillati</taxon>
        <taxon>Actinomycetota</taxon>
        <taxon>Actinomycetes</taxon>
        <taxon>Kineosporiales</taxon>
        <taxon>Kineosporiaceae</taxon>
        <taxon>Kineococcus</taxon>
    </lineage>
</organism>
<keyword evidence="3" id="KW-1185">Reference proteome</keyword>
<accession>A0ABV4H142</accession>
<feature type="compositionally biased region" description="Low complexity" evidence="1">
    <location>
        <begin position="36"/>
        <end position="50"/>
    </location>
</feature>
<dbReference type="Proteomes" id="UP001565927">
    <property type="component" value="Unassembled WGS sequence"/>
</dbReference>
<feature type="region of interest" description="Disordered" evidence="1">
    <location>
        <begin position="32"/>
        <end position="64"/>
    </location>
</feature>
<sequence length="64" mass="7209">MSGPRIPDDDRAVRRAALLAARHAAWVRRRARGFQPRRLPLVPRPAAGRPVPRRRADPPLDQDG</sequence>
<dbReference type="RefSeq" id="WP_370441506.1">
    <property type="nucleotide sequence ID" value="NZ_JBGFTU010000011.1"/>
</dbReference>
<protein>
    <submittedName>
        <fullName evidence="2">Uncharacterized protein</fullName>
    </submittedName>
</protein>
<name>A0ABV4H142_9ACTN</name>
<comment type="caution">
    <text evidence="2">The sequence shown here is derived from an EMBL/GenBank/DDBJ whole genome shotgun (WGS) entry which is preliminary data.</text>
</comment>
<evidence type="ECO:0000313" key="2">
    <source>
        <dbReference type="EMBL" id="MEZ0165280.1"/>
    </source>
</evidence>
<reference evidence="2 3" key="1">
    <citation type="submission" date="2024-07" db="EMBL/GenBank/DDBJ databases">
        <authorList>
            <person name="Thanompreechachai J."/>
            <person name="Duangmal K."/>
        </authorList>
    </citation>
    <scope>NUCLEOTIDE SEQUENCE [LARGE SCALE GENOMIC DNA]</scope>
    <source>
        <strain evidence="2 3">LSe6-4</strain>
    </source>
</reference>